<dbReference type="PANTHER" id="PTHR14237:SF19">
    <property type="entry name" value="MITOCHONDRIAL AMIDOXIME REDUCING COMPONENT 1"/>
    <property type="match status" value="1"/>
</dbReference>
<dbReference type="PANTHER" id="PTHR14237">
    <property type="entry name" value="MOLYBDOPTERIN COFACTOR SULFURASE MOSC"/>
    <property type="match status" value="1"/>
</dbReference>
<name>A0A1I4YTE8_9GAMM</name>
<keyword evidence="3" id="KW-1185">Reference proteome</keyword>
<dbReference type="Pfam" id="PF03473">
    <property type="entry name" value="MOSC"/>
    <property type="match status" value="1"/>
</dbReference>
<dbReference type="GO" id="GO:0003824">
    <property type="term" value="F:catalytic activity"/>
    <property type="evidence" value="ECO:0007669"/>
    <property type="project" value="InterPro"/>
</dbReference>
<dbReference type="AlphaFoldDB" id="A0A1I4YTE8"/>
<proteinExistence type="predicted"/>
<dbReference type="InterPro" id="IPR005302">
    <property type="entry name" value="MoCF_Sase_C"/>
</dbReference>
<dbReference type="GO" id="GO:0030151">
    <property type="term" value="F:molybdenum ion binding"/>
    <property type="evidence" value="ECO:0007669"/>
    <property type="project" value="InterPro"/>
</dbReference>
<dbReference type="STRING" id="578942.SAMN05216289_1201"/>
<protein>
    <recommendedName>
        <fullName evidence="1">MOSC domain-containing protein</fullName>
    </recommendedName>
</protein>
<dbReference type="EMBL" id="FOVF01000020">
    <property type="protein sequence ID" value="SFN41281.1"/>
    <property type="molecule type" value="Genomic_DNA"/>
</dbReference>
<evidence type="ECO:0000313" key="3">
    <source>
        <dbReference type="Proteomes" id="UP000198575"/>
    </source>
</evidence>
<dbReference type="InterPro" id="IPR005303">
    <property type="entry name" value="MOCOS_middle"/>
</dbReference>
<organism evidence="2 3">
    <name type="scientific">Dokdonella immobilis</name>
    <dbReference type="NCBI Taxonomy" id="578942"/>
    <lineage>
        <taxon>Bacteria</taxon>
        <taxon>Pseudomonadati</taxon>
        <taxon>Pseudomonadota</taxon>
        <taxon>Gammaproteobacteria</taxon>
        <taxon>Lysobacterales</taxon>
        <taxon>Rhodanobacteraceae</taxon>
        <taxon>Dokdonella</taxon>
    </lineage>
</organism>
<feature type="domain" description="MOSC" evidence="1">
    <location>
        <begin position="123"/>
        <end position="265"/>
    </location>
</feature>
<dbReference type="Pfam" id="PF03476">
    <property type="entry name" value="MOSC_N"/>
    <property type="match status" value="1"/>
</dbReference>
<dbReference type="RefSeq" id="WP_092408720.1">
    <property type="nucleotide sequence ID" value="NZ_FOVF01000020.1"/>
</dbReference>
<accession>A0A1I4YTE8</accession>
<dbReference type="Proteomes" id="UP000198575">
    <property type="component" value="Unassembled WGS sequence"/>
</dbReference>
<dbReference type="OrthoDB" id="581532at2"/>
<gene>
    <name evidence="2" type="ORF">SAMN05216289_1201</name>
</gene>
<evidence type="ECO:0000259" key="1">
    <source>
        <dbReference type="PROSITE" id="PS51340"/>
    </source>
</evidence>
<sequence>MQPTLASIRIYPLKSAAALEPEQAVVEARGLVGDRRWMVVDAEGRFVTARKHPRLVLIRARFDGPDLVLDAPDMSRLRLAATGEMPRLGATVWRDRVDALVADAQADAWISRYLGFAARFVHMDAQASRPVDPAWSRSGDEVSFADGFPLLLISAAALDALNEKLATPVPMSRFRPNLVVAGVPAHAEDGWRSIRIGEIVFDVVKPCSRCVLTTVDPLRGEFDPGGEPLRTLTGYRRSPLGVTFGQNLIPRGSGSVCLGDAIEVLA</sequence>
<dbReference type="GO" id="GO:0030170">
    <property type="term" value="F:pyridoxal phosphate binding"/>
    <property type="evidence" value="ECO:0007669"/>
    <property type="project" value="InterPro"/>
</dbReference>
<dbReference type="SUPFAM" id="SSF141673">
    <property type="entry name" value="MOSC N-terminal domain-like"/>
    <property type="match status" value="1"/>
</dbReference>
<dbReference type="InterPro" id="IPR011037">
    <property type="entry name" value="Pyrv_Knase-like_insert_dom_sf"/>
</dbReference>
<dbReference type="SUPFAM" id="SSF50800">
    <property type="entry name" value="PK beta-barrel domain-like"/>
    <property type="match status" value="1"/>
</dbReference>
<reference evidence="2 3" key="1">
    <citation type="submission" date="2016-10" db="EMBL/GenBank/DDBJ databases">
        <authorList>
            <person name="de Groot N.N."/>
        </authorList>
    </citation>
    <scope>NUCLEOTIDE SEQUENCE [LARGE SCALE GENOMIC DNA]</scope>
    <source>
        <strain evidence="2 3">CGMCC 1.7659</strain>
    </source>
</reference>
<dbReference type="PROSITE" id="PS51340">
    <property type="entry name" value="MOSC"/>
    <property type="match status" value="1"/>
</dbReference>
<evidence type="ECO:0000313" key="2">
    <source>
        <dbReference type="EMBL" id="SFN41281.1"/>
    </source>
</evidence>